<evidence type="ECO:0000313" key="3">
    <source>
        <dbReference type="Proteomes" id="UP000838756"/>
    </source>
</evidence>
<gene>
    <name evidence="2" type="primary">jg27847</name>
    <name evidence="2" type="ORF">PAEG_LOCUS623</name>
</gene>
<name>A0A8S4QDE7_9NEOP</name>
<dbReference type="SUPFAM" id="SSF53300">
    <property type="entry name" value="vWA-like"/>
    <property type="match status" value="1"/>
</dbReference>
<organism evidence="2 3">
    <name type="scientific">Pararge aegeria aegeria</name>
    <dbReference type="NCBI Taxonomy" id="348720"/>
    <lineage>
        <taxon>Eukaryota</taxon>
        <taxon>Metazoa</taxon>
        <taxon>Ecdysozoa</taxon>
        <taxon>Arthropoda</taxon>
        <taxon>Hexapoda</taxon>
        <taxon>Insecta</taxon>
        <taxon>Pterygota</taxon>
        <taxon>Neoptera</taxon>
        <taxon>Endopterygota</taxon>
        <taxon>Lepidoptera</taxon>
        <taxon>Glossata</taxon>
        <taxon>Ditrysia</taxon>
        <taxon>Papilionoidea</taxon>
        <taxon>Nymphalidae</taxon>
        <taxon>Satyrinae</taxon>
        <taxon>Satyrini</taxon>
        <taxon>Parargina</taxon>
        <taxon>Pararge</taxon>
    </lineage>
</organism>
<dbReference type="GO" id="GO:0032991">
    <property type="term" value="C:protein-containing complex"/>
    <property type="evidence" value="ECO:0007669"/>
    <property type="project" value="UniProtKB-ARBA"/>
</dbReference>
<evidence type="ECO:0000313" key="2">
    <source>
        <dbReference type="EMBL" id="CAH2208006.1"/>
    </source>
</evidence>
<reference evidence="2" key="1">
    <citation type="submission" date="2022-03" db="EMBL/GenBank/DDBJ databases">
        <authorList>
            <person name="Lindestad O."/>
        </authorList>
    </citation>
    <scope>NUCLEOTIDE SEQUENCE</scope>
</reference>
<feature type="non-terminal residue" evidence="2">
    <location>
        <position position="1"/>
    </location>
</feature>
<dbReference type="EMBL" id="CAKXAJ010001940">
    <property type="protein sequence ID" value="CAH2208006.1"/>
    <property type="molecule type" value="Genomic_DNA"/>
</dbReference>
<comment type="caution">
    <text evidence="2">The sequence shown here is derived from an EMBL/GenBank/DDBJ whole genome shotgun (WGS) entry which is preliminary data.</text>
</comment>
<dbReference type="Proteomes" id="UP000838756">
    <property type="component" value="Unassembled WGS sequence"/>
</dbReference>
<dbReference type="PANTHER" id="PTHR10338:SF108">
    <property type="entry name" value="INTER-ALPHA-TRYPSIN INHIBITOR HEAVY CHAIN H4-LIKE PROTEIN"/>
    <property type="match status" value="1"/>
</dbReference>
<protein>
    <submittedName>
        <fullName evidence="2">Jg27847 protein</fullName>
    </submittedName>
</protein>
<evidence type="ECO:0000259" key="1">
    <source>
        <dbReference type="PROSITE" id="PS50234"/>
    </source>
</evidence>
<proteinExistence type="predicted"/>
<accession>A0A8S4QDE7</accession>
<dbReference type="InterPro" id="IPR002035">
    <property type="entry name" value="VWF_A"/>
</dbReference>
<sequence>HLEPIIIFLTDGEANTGERNTKKIISLVSEKNSGDTRATLYSLAFGNNADRGFLRKLSLRNDGFMRHIYEAADAALQLHDFYEQVSSPLLSDVKFLYPKSQVIS</sequence>
<feature type="domain" description="VWFA" evidence="1">
    <location>
        <begin position="1"/>
        <end position="85"/>
    </location>
</feature>
<dbReference type="InterPro" id="IPR050934">
    <property type="entry name" value="ITIH"/>
</dbReference>
<keyword evidence="3" id="KW-1185">Reference proteome</keyword>
<dbReference type="AlphaFoldDB" id="A0A8S4QDE7"/>
<dbReference type="InterPro" id="IPR036465">
    <property type="entry name" value="vWFA_dom_sf"/>
</dbReference>
<dbReference type="Gene3D" id="3.40.50.410">
    <property type="entry name" value="von Willebrand factor, type A domain"/>
    <property type="match status" value="1"/>
</dbReference>
<dbReference type="OrthoDB" id="299997at2759"/>
<dbReference type="PANTHER" id="PTHR10338">
    <property type="entry name" value="INTER-ALPHA-TRYPSIN INHIBITOR HEAVY CHAIN FAMILY MEMBER"/>
    <property type="match status" value="1"/>
</dbReference>
<dbReference type="PROSITE" id="PS50234">
    <property type="entry name" value="VWFA"/>
    <property type="match status" value="1"/>
</dbReference>